<proteinExistence type="predicted"/>
<dbReference type="AlphaFoldDB" id="A0A8K0C9Y8"/>
<comment type="caution">
    <text evidence="1">The sequence shown here is derived from an EMBL/GenBank/DDBJ whole genome shotgun (WGS) entry which is preliminary data.</text>
</comment>
<evidence type="ECO:0000313" key="1">
    <source>
        <dbReference type="EMBL" id="KAF2881456.1"/>
    </source>
</evidence>
<evidence type="ECO:0008006" key="3">
    <source>
        <dbReference type="Google" id="ProtNLM"/>
    </source>
</evidence>
<protein>
    <recommendedName>
        <fullName evidence="3">Endonuclease-reverse transcriptase</fullName>
    </recommendedName>
</protein>
<dbReference type="EMBL" id="VTPC01090739">
    <property type="protein sequence ID" value="KAF2881456.1"/>
    <property type="molecule type" value="Genomic_DNA"/>
</dbReference>
<organism evidence="1 2">
    <name type="scientific">Ignelater luminosus</name>
    <name type="common">Cucubano</name>
    <name type="synonym">Pyrophorus luminosus</name>
    <dbReference type="NCBI Taxonomy" id="2038154"/>
    <lineage>
        <taxon>Eukaryota</taxon>
        <taxon>Metazoa</taxon>
        <taxon>Ecdysozoa</taxon>
        <taxon>Arthropoda</taxon>
        <taxon>Hexapoda</taxon>
        <taxon>Insecta</taxon>
        <taxon>Pterygota</taxon>
        <taxon>Neoptera</taxon>
        <taxon>Endopterygota</taxon>
        <taxon>Coleoptera</taxon>
        <taxon>Polyphaga</taxon>
        <taxon>Elateriformia</taxon>
        <taxon>Elateroidea</taxon>
        <taxon>Elateridae</taxon>
        <taxon>Agrypninae</taxon>
        <taxon>Pyrophorini</taxon>
        <taxon>Ignelater</taxon>
    </lineage>
</organism>
<sequence>MDAMRRLLRISRRDRMRNEMVRERVGIEGTITNDIERKQLIWYGHVQRMEEQKIPKQVLNWIPPVRRKKERPKKTWIEGIRKSMSKKNLTDNKWNRQEWKLGIGQRGKTL</sequence>
<gene>
    <name evidence="1" type="ORF">ILUMI_24742</name>
</gene>
<accession>A0A8K0C9Y8</accession>
<evidence type="ECO:0000313" key="2">
    <source>
        <dbReference type="Proteomes" id="UP000801492"/>
    </source>
</evidence>
<keyword evidence="2" id="KW-1185">Reference proteome</keyword>
<reference evidence="1" key="1">
    <citation type="submission" date="2019-08" db="EMBL/GenBank/DDBJ databases">
        <title>The genome of the North American firefly Photinus pyralis.</title>
        <authorList>
            <consortium name="Photinus pyralis genome working group"/>
            <person name="Fallon T.R."/>
            <person name="Sander Lower S.E."/>
            <person name="Weng J.-K."/>
        </authorList>
    </citation>
    <scope>NUCLEOTIDE SEQUENCE</scope>
    <source>
        <strain evidence="1">TRF0915ILg1</strain>
        <tissue evidence="1">Whole body</tissue>
    </source>
</reference>
<name>A0A8K0C9Y8_IGNLU</name>
<dbReference type="Proteomes" id="UP000801492">
    <property type="component" value="Unassembled WGS sequence"/>
</dbReference>
<dbReference type="OrthoDB" id="6730008at2759"/>